<dbReference type="GO" id="GO:0005789">
    <property type="term" value="C:endoplasmic reticulum membrane"/>
    <property type="evidence" value="ECO:0007669"/>
    <property type="project" value="UniProtKB-SubCell"/>
</dbReference>
<sequence>MSAVQTTASSAAPDTEYFWHLARASLLAAVATAFLIFHQARHSFHEVREAFVAHMRRTNRDGAAVVAAAAASAAKKKNAKSTKRRKSKDDSGGGDDDDVGTFVVGFFHPRCSSGGGGERVLWKSIQALGELREGKLATKRRRGARMTATSPPSSYSSDVLANCKNLCVVVYTIDEPSDDYDRRTMDDVRTRFSIVLPSSLPVHFVHLHELKHFLDEPKRLTLIAESWGTARLAYHALGAVNPHAYVDTTGCAFTFLVARVLAGCRVGTYVHYPTISADMLSLVRERRPSYNNGAEIASDPMASRLKLAYYAAFAVCYGLVGGLADLVMVNSNWTRGHIERLWKLAGKIRVVFPPVDTRSVRDFPITGRERMIISIGQFRPEKDHALQLRSFAKLLEIHDGAMREVGVTLVLIGSCRGANDRRRVDELRELARELQVEDRVKFVLNQPYSVVRDYLRRASVGIHTMWNEHFGIGVVEMMAAGLVTVAHDSGGPKSDIILRPWDFENDHSQTLSGGDMPTGCLASTMDEYAAMMYEIFKRDGSSDEVLKGVREAGRKSAERFSDEEFMDSFKEAVLSSSLFETGDANLLLRFAIFVVVMAVLVRYF</sequence>
<comment type="subcellular location">
    <subcellularLocation>
        <location evidence="1">Endoplasmic reticulum membrane</location>
        <topology evidence="1">Single-pass membrane protein</topology>
    </subcellularLocation>
</comment>
<evidence type="ECO:0000313" key="16">
    <source>
        <dbReference type="EMBL" id="KAL3784039.1"/>
    </source>
</evidence>
<feature type="domain" description="ALG11 mannosyltransferase N-terminal" evidence="15">
    <location>
        <begin position="161"/>
        <end position="342"/>
    </location>
</feature>
<dbReference type="Proteomes" id="UP001530315">
    <property type="component" value="Unassembled WGS sequence"/>
</dbReference>
<reference evidence="16 17" key="1">
    <citation type="submission" date="2024-10" db="EMBL/GenBank/DDBJ databases">
        <title>Updated reference genomes for cyclostephanoid diatoms.</title>
        <authorList>
            <person name="Roberts W.R."/>
            <person name="Alverson A.J."/>
        </authorList>
    </citation>
    <scope>NUCLEOTIDE SEQUENCE [LARGE SCALE GENOMIC DNA]</scope>
    <source>
        <strain evidence="16 17">AJA276-08</strain>
    </source>
</reference>
<dbReference type="InterPro" id="IPR038013">
    <property type="entry name" value="ALG11"/>
</dbReference>
<dbReference type="AlphaFoldDB" id="A0ABD3P897"/>
<feature type="transmembrane region" description="Helical" evidence="12">
    <location>
        <begin position="17"/>
        <end position="37"/>
    </location>
</feature>
<proteinExistence type="inferred from homology"/>
<comment type="caution">
    <text evidence="16">The sequence shown here is derived from an EMBL/GenBank/DDBJ whole genome shotgun (WGS) entry which is preliminary data.</text>
</comment>
<evidence type="ECO:0000256" key="5">
    <source>
        <dbReference type="ARBA" id="ARBA00022676"/>
    </source>
</evidence>
<name>A0ABD3P897_9STRA</name>
<evidence type="ECO:0000256" key="8">
    <source>
        <dbReference type="ARBA" id="ARBA00022824"/>
    </source>
</evidence>
<keyword evidence="5 12" id="KW-0328">Glycosyltransferase</keyword>
<comment type="function">
    <text evidence="12">GDP-Man:Man(3)GlcNAc(2)-PP-Dol alpha-1,2-mannosyltransferase that operates in the biosynthetic pathway of dolichol-linked oligosaccharides, the glycan precursors employed in protein asparagine (N)-glycosylation. The assembly of dolichol-linked oligosaccharides begins on the cytosolic side of the endoplasmic reticulum membrane and finishes in its lumen. The sequential addition of sugars to dolichol pyrophosphate produces dolichol-linked oligosaccharides containing fourteen sugars, including two GlcNAcs, nine mannoses and three glucoses. Once assembled, the oligosaccharide is transferred from the lipid to nascent proteins by oligosaccharyltransferases. Catalyzes, on the cytoplasmic face of the endoplasmic reticulum, the addition of the fourth and fifth mannose residues to the dolichol-linked oligosaccharide chain, to produce Man(5)GlcNAc(2)-PP-dolichol core oligosaccharide.</text>
</comment>
<comment type="catalytic activity">
    <reaction evidence="11 12">
        <text>an alpha-D-Man-(1-&gt;3)-[alpha-D-Man-(1-&gt;6)]-beta-D-Man-(1-&gt;4)-beta-D-GlcNAc-(1-&gt;4)-alpha-D-GlcNAc-diphospho-di-trans,poly-cis-dolichol + 2 GDP-alpha-D-mannose = an alpha-D-Man-(1-&gt;2)-alpha-D-Man-(1-&gt;2)-alpha-D-Man-(1-&gt;3)-[alpha-D-Man-(1-&gt;6)]-beta-D-Man-(1-&gt;4)-beta-D-GlcNAc-(1-&gt;4)-alpha-D-GlcNAc-diphospho-di-trans,poly-cis-dolichol + 2 GDP + 2 H(+)</text>
        <dbReference type="Rhea" id="RHEA:29523"/>
        <dbReference type="Rhea" id="RHEA-COMP:19515"/>
        <dbReference type="Rhea" id="RHEA-COMP:19516"/>
        <dbReference type="ChEBI" id="CHEBI:15378"/>
        <dbReference type="ChEBI" id="CHEBI:57527"/>
        <dbReference type="ChEBI" id="CHEBI:58189"/>
        <dbReference type="ChEBI" id="CHEBI:132511"/>
        <dbReference type="ChEBI" id="CHEBI:132515"/>
        <dbReference type="EC" id="2.4.1.131"/>
    </reaction>
    <physiologicalReaction direction="left-to-right" evidence="11 12">
        <dbReference type="Rhea" id="RHEA:29524"/>
    </physiologicalReaction>
</comment>
<accession>A0ABD3P897</accession>
<feature type="transmembrane region" description="Helical" evidence="12">
    <location>
        <begin position="307"/>
        <end position="329"/>
    </location>
</feature>
<feature type="domain" description="ALG11 mannosyltransferase N-terminal" evidence="15">
    <location>
        <begin position="103"/>
        <end position="130"/>
    </location>
</feature>
<evidence type="ECO:0000256" key="6">
    <source>
        <dbReference type="ARBA" id="ARBA00022679"/>
    </source>
</evidence>
<keyword evidence="6 12" id="KW-0808">Transferase</keyword>
<dbReference type="EC" id="2.4.1.131" evidence="3 12"/>
<evidence type="ECO:0000313" key="17">
    <source>
        <dbReference type="Proteomes" id="UP001530315"/>
    </source>
</evidence>
<evidence type="ECO:0000256" key="2">
    <source>
        <dbReference type="ARBA" id="ARBA00004922"/>
    </source>
</evidence>
<keyword evidence="9 12" id="KW-1133">Transmembrane helix</keyword>
<evidence type="ECO:0000256" key="3">
    <source>
        <dbReference type="ARBA" id="ARBA00012645"/>
    </source>
</evidence>
<comment type="similarity">
    <text evidence="12">Belongs to the glycosyltransferase group 1 family. Glycosyltransferase 4 subfamily.</text>
</comment>
<dbReference type="InterPro" id="IPR001296">
    <property type="entry name" value="Glyco_trans_1"/>
</dbReference>
<gene>
    <name evidence="16" type="ORF">ACHAW5_004738</name>
</gene>
<evidence type="ECO:0000259" key="14">
    <source>
        <dbReference type="Pfam" id="PF00534"/>
    </source>
</evidence>
<keyword evidence="17" id="KW-1185">Reference proteome</keyword>
<dbReference type="EMBL" id="JALLAZ020000944">
    <property type="protein sequence ID" value="KAL3784039.1"/>
    <property type="molecule type" value="Genomic_DNA"/>
</dbReference>
<feature type="transmembrane region" description="Helical" evidence="12">
    <location>
        <begin position="586"/>
        <end position="603"/>
    </location>
</feature>
<dbReference type="GO" id="GO:0004377">
    <property type="term" value="F:GDP-Man:Man(3)GlcNAc(2)-PP-Dol alpha-1,2-mannosyltransferase activity"/>
    <property type="evidence" value="ECO:0007669"/>
    <property type="project" value="UniProtKB-UniRule"/>
</dbReference>
<comment type="pathway">
    <text evidence="2 12">Protein modification; protein glycosylation.</text>
</comment>
<feature type="compositionally biased region" description="Basic residues" evidence="13">
    <location>
        <begin position="76"/>
        <end position="86"/>
    </location>
</feature>
<dbReference type="SUPFAM" id="SSF53756">
    <property type="entry name" value="UDP-Glycosyltransferase/glycogen phosphorylase"/>
    <property type="match status" value="1"/>
</dbReference>
<evidence type="ECO:0000256" key="7">
    <source>
        <dbReference type="ARBA" id="ARBA00022692"/>
    </source>
</evidence>
<dbReference type="FunFam" id="3.40.50.2000:FF:000256">
    <property type="entry name" value="GDP-Man:Man(3)GlcNAc(2)-PP-Dol alpha-1,2-mannosyltransferase"/>
    <property type="match status" value="1"/>
</dbReference>
<evidence type="ECO:0000259" key="15">
    <source>
        <dbReference type="Pfam" id="PF15924"/>
    </source>
</evidence>
<keyword evidence="8 12" id="KW-0256">Endoplasmic reticulum</keyword>
<feature type="region of interest" description="Disordered" evidence="13">
    <location>
        <begin position="76"/>
        <end position="95"/>
    </location>
</feature>
<dbReference type="Pfam" id="PF00534">
    <property type="entry name" value="Glycos_transf_1"/>
    <property type="match status" value="1"/>
</dbReference>
<dbReference type="PANTHER" id="PTHR45919:SF1">
    <property type="entry name" value="GDP-MAN:MAN(3)GLCNAC(2)-PP-DOL ALPHA-1,2-MANNOSYLTRANSFERASE"/>
    <property type="match status" value="1"/>
</dbReference>
<evidence type="ECO:0000256" key="13">
    <source>
        <dbReference type="SAM" id="MobiDB-lite"/>
    </source>
</evidence>
<keyword evidence="7 12" id="KW-0812">Transmembrane</keyword>
<dbReference type="CDD" id="cd03806">
    <property type="entry name" value="GT4_ALG11-like"/>
    <property type="match status" value="1"/>
</dbReference>
<evidence type="ECO:0000256" key="10">
    <source>
        <dbReference type="ARBA" id="ARBA00023136"/>
    </source>
</evidence>
<dbReference type="InterPro" id="IPR031814">
    <property type="entry name" value="ALG11_N"/>
</dbReference>
<dbReference type="PANTHER" id="PTHR45919">
    <property type="entry name" value="GDP-MAN:MAN(3)GLCNAC(2)-PP-DOL ALPHA-1,2-MANNOSYLTRANSFERASE"/>
    <property type="match status" value="1"/>
</dbReference>
<dbReference type="Pfam" id="PF15924">
    <property type="entry name" value="ALG11_N"/>
    <property type="match status" value="2"/>
</dbReference>
<evidence type="ECO:0000256" key="1">
    <source>
        <dbReference type="ARBA" id="ARBA00004389"/>
    </source>
</evidence>
<feature type="domain" description="Glycosyl transferase family 1" evidence="14">
    <location>
        <begin position="362"/>
        <end position="494"/>
    </location>
</feature>
<evidence type="ECO:0000256" key="12">
    <source>
        <dbReference type="RuleBase" id="RU367051"/>
    </source>
</evidence>
<evidence type="ECO:0000256" key="11">
    <source>
        <dbReference type="ARBA" id="ARBA00045065"/>
    </source>
</evidence>
<evidence type="ECO:0000256" key="9">
    <source>
        <dbReference type="ARBA" id="ARBA00022989"/>
    </source>
</evidence>
<protein>
    <recommendedName>
        <fullName evidence="4 12">GDP-Man:Man(3)GlcNAc(2)-PP-Dol alpha-1,2-mannosyltransferase</fullName>
        <ecNumber evidence="3 12">2.4.1.131</ecNumber>
    </recommendedName>
</protein>
<evidence type="ECO:0000256" key="4">
    <source>
        <dbReference type="ARBA" id="ARBA00022018"/>
    </source>
</evidence>
<keyword evidence="10 12" id="KW-0472">Membrane</keyword>
<organism evidence="16 17">
    <name type="scientific">Stephanodiscus triporus</name>
    <dbReference type="NCBI Taxonomy" id="2934178"/>
    <lineage>
        <taxon>Eukaryota</taxon>
        <taxon>Sar</taxon>
        <taxon>Stramenopiles</taxon>
        <taxon>Ochrophyta</taxon>
        <taxon>Bacillariophyta</taxon>
        <taxon>Coscinodiscophyceae</taxon>
        <taxon>Thalassiosirophycidae</taxon>
        <taxon>Stephanodiscales</taxon>
        <taxon>Stephanodiscaceae</taxon>
        <taxon>Stephanodiscus</taxon>
    </lineage>
</organism>
<dbReference type="Gene3D" id="3.40.50.2000">
    <property type="entry name" value="Glycogen Phosphorylase B"/>
    <property type="match status" value="1"/>
</dbReference>